<reference evidence="2 3" key="1">
    <citation type="submission" date="2024-06" db="EMBL/GenBank/DDBJ databases">
        <title>Draft genome sequence of Geodermatophilus badlandi, a novel member of the Geodermatophilaceae isolated from badland sedimentary rocks in the Red desert, Wyoming, USA.</title>
        <authorList>
            <person name="Ben Tekaya S."/>
            <person name="Nouioui I."/>
            <person name="Flores G.M."/>
            <person name="Shaal M.N."/>
            <person name="Bredoire F."/>
            <person name="Basile F."/>
            <person name="Van Diepen L."/>
            <person name="Ward N.L."/>
        </authorList>
    </citation>
    <scope>NUCLEOTIDE SEQUENCE [LARGE SCALE GENOMIC DNA]</scope>
    <source>
        <strain evidence="2 3">WL48A</strain>
    </source>
</reference>
<protein>
    <submittedName>
        <fullName evidence="2">Uncharacterized protein</fullName>
    </submittedName>
</protein>
<name>A0ABV3XCJ8_9ACTN</name>
<evidence type="ECO:0000256" key="1">
    <source>
        <dbReference type="SAM" id="MobiDB-lite"/>
    </source>
</evidence>
<organism evidence="2 3">
    <name type="scientific">Geodermatophilus maliterrae</name>
    <dbReference type="NCBI Taxonomy" id="3162531"/>
    <lineage>
        <taxon>Bacteria</taxon>
        <taxon>Bacillati</taxon>
        <taxon>Actinomycetota</taxon>
        <taxon>Actinomycetes</taxon>
        <taxon>Geodermatophilales</taxon>
        <taxon>Geodermatophilaceae</taxon>
        <taxon>Geodermatophilus</taxon>
    </lineage>
</organism>
<comment type="caution">
    <text evidence="2">The sequence shown here is derived from an EMBL/GenBank/DDBJ whole genome shotgun (WGS) entry which is preliminary data.</text>
</comment>
<feature type="compositionally biased region" description="Pro residues" evidence="1">
    <location>
        <begin position="70"/>
        <end position="79"/>
    </location>
</feature>
<feature type="region of interest" description="Disordered" evidence="1">
    <location>
        <begin position="1"/>
        <end position="85"/>
    </location>
</feature>
<keyword evidence="3" id="KW-1185">Reference proteome</keyword>
<dbReference type="Proteomes" id="UP001560045">
    <property type="component" value="Unassembled WGS sequence"/>
</dbReference>
<sequence length="186" mass="17980">MTHPGQPGTPPLPTGGPQSSGGQRPGTELFGSPQPGAPAGGWGHPGPGVLPAPGSPPGPGLPDQVFPPGAGTPPPPVPAPKSRKARLGGAVGAVVVAGGVAAATFGGSGAPEVGDCVQPVGISFETVACDDPEAEVRIIGVVDGETSEDEFSADPDPCADLPSAISALWQQEAAGTDGTVYCAEGI</sequence>
<proteinExistence type="predicted"/>
<feature type="compositionally biased region" description="Low complexity" evidence="1">
    <location>
        <begin position="15"/>
        <end position="34"/>
    </location>
</feature>
<dbReference type="EMBL" id="JBFNXQ010000017">
    <property type="protein sequence ID" value="MEX5718284.1"/>
    <property type="molecule type" value="Genomic_DNA"/>
</dbReference>
<gene>
    <name evidence="2" type="ORF">ABQ292_07855</name>
</gene>
<feature type="compositionally biased region" description="Pro residues" evidence="1">
    <location>
        <begin position="48"/>
        <end position="60"/>
    </location>
</feature>
<dbReference type="RefSeq" id="WP_369204976.1">
    <property type="nucleotide sequence ID" value="NZ_JBFNXQ010000017.1"/>
</dbReference>
<accession>A0ABV3XCJ8</accession>
<evidence type="ECO:0000313" key="2">
    <source>
        <dbReference type="EMBL" id="MEX5718284.1"/>
    </source>
</evidence>
<evidence type="ECO:0000313" key="3">
    <source>
        <dbReference type="Proteomes" id="UP001560045"/>
    </source>
</evidence>